<feature type="transmembrane region" description="Helical" evidence="8">
    <location>
        <begin position="161"/>
        <end position="184"/>
    </location>
</feature>
<keyword evidence="10" id="KW-1185">Reference proteome</keyword>
<evidence type="ECO:0000256" key="3">
    <source>
        <dbReference type="ARBA" id="ARBA00022448"/>
    </source>
</evidence>
<gene>
    <name evidence="9" type="ORF">DBV39_05605</name>
</gene>
<evidence type="ECO:0000256" key="4">
    <source>
        <dbReference type="ARBA" id="ARBA00022475"/>
    </source>
</evidence>
<evidence type="ECO:0000256" key="1">
    <source>
        <dbReference type="ARBA" id="ARBA00004651"/>
    </source>
</evidence>
<keyword evidence="5 8" id="KW-0812">Transmembrane</keyword>
<evidence type="ECO:0000256" key="5">
    <source>
        <dbReference type="ARBA" id="ARBA00022692"/>
    </source>
</evidence>
<comment type="similarity">
    <text evidence="2">Belongs to the arsenical resistance-3 (ACR3) (TC 2.A.59) family.</text>
</comment>
<keyword evidence="4" id="KW-1003">Cell membrane</keyword>
<feature type="transmembrane region" description="Helical" evidence="8">
    <location>
        <begin position="67"/>
        <end position="92"/>
    </location>
</feature>
<dbReference type="RefSeq" id="WP_108620697.1">
    <property type="nucleotide sequence ID" value="NZ_CP028901.1"/>
</dbReference>
<dbReference type="InterPro" id="IPR004706">
    <property type="entry name" value="Arsenical-R_Acr3"/>
</dbReference>
<evidence type="ECO:0000256" key="2">
    <source>
        <dbReference type="ARBA" id="ARBA00010110"/>
    </source>
</evidence>
<evidence type="ECO:0000256" key="6">
    <source>
        <dbReference type="ARBA" id="ARBA00022989"/>
    </source>
</evidence>
<name>A0A2R4XHG6_9BURK</name>
<dbReference type="InterPro" id="IPR002657">
    <property type="entry name" value="BilAc:Na_symport/Acr3"/>
</dbReference>
<dbReference type="GO" id="GO:0015297">
    <property type="term" value="F:antiporter activity"/>
    <property type="evidence" value="ECO:0007669"/>
    <property type="project" value="InterPro"/>
</dbReference>
<dbReference type="GO" id="GO:0015105">
    <property type="term" value="F:arsenite transmembrane transporter activity"/>
    <property type="evidence" value="ECO:0007669"/>
    <property type="project" value="TreeGrafter"/>
</dbReference>
<dbReference type="EMBL" id="CP028901">
    <property type="protein sequence ID" value="AWB33268.1"/>
    <property type="molecule type" value="Genomic_DNA"/>
</dbReference>
<protein>
    <submittedName>
        <fullName evidence="9">Bile acid:sodium symporter</fullName>
    </submittedName>
</protein>
<dbReference type="OrthoDB" id="3254016at2"/>
<comment type="subcellular location">
    <subcellularLocation>
        <location evidence="1">Cell membrane</location>
        <topology evidence="1">Multi-pass membrane protein</topology>
    </subcellularLocation>
</comment>
<keyword evidence="6 8" id="KW-1133">Transmembrane helix</keyword>
<feature type="transmembrane region" description="Helical" evidence="8">
    <location>
        <begin position="127"/>
        <end position="149"/>
    </location>
</feature>
<feature type="transmembrane region" description="Helical" evidence="8">
    <location>
        <begin position="98"/>
        <end position="115"/>
    </location>
</feature>
<keyword evidence="7 8" id="KW-0472">Membrane</keyword>
<sequence length="324" mass="35780">MRAWLEIRQSWIYLLCIIAGLLLGLSQPATAARFDVAVWPLLAVLLYTTFTQIPFTQIGHGLKDWRFLGALLLGNFVVIPLFVGALTTLFVLSPAVQAGVLLVLLVPCTDWFISFTHQGKGDGARAVAATPVLLLMQLVLLPMYLWLFLGSDWLLETLNTRLLGAFLGLILAPLILAWMTEQLAQRNRIARQSIELLSYLPVPLLALVVLVIAASQVKSVALLGAVWIQLLLIFLVYLVFAAYLGRILGRVFDLPSSITRTLCFSFGTRNSFVMLPIALTLPPAWQGVATIVIFQSLIELFGMVAYLKWVPERLVPQAIRSGPS</sequence>
<evidence type="ECO:0000256" key="7">
    <source>
        <dbReference type="ARBA" id="ARBA00023136"/>
    </source>
</evidence>
<dbReference type="InterPro" id="IPR038770">
    <property type="entry name" value="Na+/solute_symporter_sf"/>
</dbReference>
<dbReference type="GO" id="GO:0005886">
    <property type="term" value="C:plasma membrane"/>
    <property type="evidence" value="ECO:0007669"/>
    <property type="project" value="UniProtKB-SubCell"/>
</dbReference>
<dbReference type="PANTHER" id="PTHR43057:SF1">
    <property type="entry name" value="ARSENICAL-RESISTANCE PROTEIN 3"/>
    <property type="match status" value="1"/>
</dbReference>
<dbReference type="KEGG" id="boz:DBV39_05605"/>
<dbReference type="Pfam" id="PF01758">
    <property type="entry name" value="SBF"/>
    <property type="match status" value="1"/>
</dbReference>
<evidence type="ECO:0000313" key="10">
    <source>
        <dbReference type="Proteomes" id="UP000244571"/>
    </source>
</evidence>
<dbReference type="AlphaFoldDB" id="A0A2R4XHG6"/>
<dbReference type="PANTHER" id="PTHR43057">
    <property type="entry name" value="ARSENITE EFFLUX TRANSPORTER"/>
    <property type="match status" value="1"/>
</dbReference>
<feature type="transmembrane region" description="Helical" evidence="8">
    <location>
        <begin position="220"/>
        <end position="245"/>
    </location>
</feature>
<proteinExistence type="inferred from homology"/>
<feature type="transmembrane region" description="Helical" evidence="8">
    <location>
        <begin position="12"/>
        <end position="30"/>
    </location>
</feature>
<dbReference type="Gene3D" id="1.20.1530.20">
    <property type="match status" value="1"/>
</dbReference>
<accession>A0A2R4XHG6</accession>
<organism evidence="9 10">
    <name type="scientific">Orrella marina</name>
    <dbReference type="NCBI Taxonomy" id="2163011"/>
    <lineage>
        <taxon>Bacteria</taxon>
        <taxon>Pseudomonadati</taxon>
        <taxon>Pseudomonadota</taxon>
        <taxon>Betaproteobacteria</taxon>
        <taxon>Burkholderiales</taxon>
        <taxon>Alcaligenaceae</taxon>
        <taxon>Orrella</taxon>
    </lineage>
</organism>
<reference evidence="9 10" key="1">
    <citation type="submission" date="2018-04" db="EMBL/GenBank/DDBJ databases">
        <title>Bordetella sp. HZ20 isolated from seawater.</title>
        <authorList>
            <person name="Sun C."/>
        </authorList>
    </citation>
    <scope>NUCLEOTIDE SEQUENCE [LARGE SCALE GENOMIC DNA]</scope>
    <source>
        <strain evidence="9 10">HZ20</strain>
    </source>
</reference>
<evidence type="ECO:0000256" key="8">
    <source>
        <dbReference type="SAM" id="Phobius"/>
    </source>
</evidence>
<feature type="transmembrane region" description="Helical" evidence="8">
    <location>
        <begin position="196"/>
        <end position="214"/>
    </location>
</feature>
<dbReference type="Proteomes" id="UP000244571">
    <property type="component" value="Chromosome"/>
</dbReference>
<evidence type="ECO:0000313" key="9">
    <source>
        <dbReference type="EMBL" id="AWB33268.1"/>
    </source>
</evidence>
<feature type="transmembrane region" description="Helical" evidence="8">
    <location>
        <begin position="36"/>
        <end position="55"/>
    </location>
</feature>
<keyword evidence="3" id="KW-0813">Transport</keyword>
<dbReference type="GO" id="GO:0015104">
    <property type="term" value="F:antimonite transmembrane transporter activity"/>
    <property type="evidence" value="ECO:0007669"/>
    <property type="project" value="TreeGrafter"/>
</dbReference>